<keyword evidence="9" id="KW-1185">Reference proteome</keyword>
<feature type="chain" id="PRO_5045315447" evidence="7">
    <location>
        <begin position="19"/>
        <end position="298"/>
    </location>
</feature>
<name>A0ABM1E9Q4_PRICU</name>
<dbReference type="InterPro" id="IPR050430">
    <property type="entry name" value="Peptidase_S1"/>
</dbReference>
<dbReference type="InterPro" id="IPR043504">
    <property type="entry name" value="Peptidase_S1_PA_chymotrypsin"/>
</dbReference>
<evidence type="ECO:0000256" key="6">
    <source>
        <dbReference type="SAM" id="MobiDB-lite"/>
    </source>
</evidence>
<dbReference type="Gene3D" id="2.40.10.10">
    <property type="entry name" value="Trypsin-like serine proteases"/>
    <property type="match status" value="1"/>
</dbReference>
<dbReference type="InterPro" id="IPR001254">
    <property type="entry name" value="Trypsin_dom"/>
</dbReference>
<organism evidence="9 10">
    <name type="scientific">Priapulus caudatus</name>
    <name type="common">Priapulid worm</name>
    <dbReference type="NCBI Taxonomy" id="37621"/>
    <lineage>
        <taxon>Eukaryota</taxon>
        <taxon>Metazoa</taxon>
        <taxon>Ecdysozoa</taxon>
        <taxon>Scalidophora</taxon>
        <taxon>Priapulida</taxon>
        <taxon>Priapulimorpha</taxon>
        <taxon>Priapulimorphida</taxon>
        <taxon>Priapulidae</taxon>
        <taxon>Priapulus</taxon>
    </lineage>
</organism>
<dbReference type="PROSITE" id="PS00134">
    <property type="entry name" value="TRYPSIN_HIS"/>
    <property type="match status" value="1"/>
</dbReference>
<reference evidence="10" key="1">
    <citation type="submission" date="2025-08" db="UniProtKB">
        <authorList>
            <consortium name="RefSeq"/>
        </authorList>
    </citation>
    <scope>IDENTIFICATION</scope>
</reference>
<dbReference type="RefSeq" id="XP_014668925.1">
    <property type="nucleotide sequence ID" value="XM_014813439.1"/>
</dbReference>
<sequence>MKLSAICLLVMCACAVNAATRRRLRSRPSSTDVTLSGTIARDQPRWPRGPRGLRVNNQNRKGTENFIVGGTLAVSSTAPWQIVMYAGETSGGYPSSGCGGTLINSRWILTAAHCTNGKRPADLPLMVAGSLNLFSIDAGQYRWTEKVITHSNFNPNTLENDIALIKLSAGFTTDSYVAPLPIATSTADVGGQLMQASGFGTTSSGGAISDQLLYVHLPSLTNSQCTAAYGSAFKSGMLCAGETGKDSCQGDSGGPLECSGELCGVVSWGYGCGSASYPGVYTRVASFNTWITNTIASN</sequence>
<comment type="similarity">
    <text evidence="1">Belongs to the peptidase S1 family.</text>
</comment>
<keyword evidence="3" id="KW-0378">Hydrolase</keyword>
<evidence type="ECO:0000313" key="10">
    <source>
        <dbReference type="RefSeq" id="XP_014668925.1"/>
    </source>
</evidence>
<evidence type="ECO:0000256" key="7">
    <source>
        <dbReference type="SAM" id="SignalP"/>
    </source>
</evidence>
<dbReference type="GeneID" id="106810157"/>
<dbReference type="PROSITE" id="PS50240">
    <property type="entry name" value="TRYPSIN_DOM"/>
    <property type="match status" value="1"/>
</dbReference>
<keyword evidence="7" id="KW-0732">Signal</keyword>
<keyword evidence="2" id="KW-0645">Protease</keyword>
<feature type="signal peptide" evidence="7">
    <location>
        <begin position="1"/>
        <end position="18"/>
    </location>
</feature>
<dbReference type="CDD" id="cd00190">
    <property type="entry name" value="Tryp_SPc"/>
    <property type="match status" value="1"/>
</dbReference>
<dbReference type="Pfam" id="PF00089">
    <property type="entry name" value="Trypsin"/>
    <property type="match status" value="1"/>
</dbReference>
<keyword evidence="5" id="KW-1015">Disulfide bond</keyword>
<dbReference type="PRINTS" id="PR00722">
    <property type="entry name" value="CHYMOTRYPSIN"/>
</dbReference>
<evidence type="ECO:0000256" key="2">
    <source>
        <dbReference type="ARBA" id="ARBA00022670"/>
    </source>
</evidence>
<keyword evidence="4" id="KW-0720">Serine protease</keyword>
<proteinExistence type="inferred from homology"/>
<dbReference type="Proteomes" id="UP000695022">
    <property type="component" value="Unplaced"/>
</dbReference>
<protein>
    <submittedName>
        <fullName evidence="10">Trypsin-like isoform X1</fullName>
    </submittedName>
</protein>
<evidence type="ECO:0000256" key="5">
    <source>
        <dbReference type="ARBA" id="ARBA00023157"/>
    </source>
</evidence>
<feature type="region of interest" description="Disordered" evidence="6">
    <location>
        <begin position="25"/>
        <end position="60"/>
    </location>
</feature>
<evidence type="ECO:0000256" key="1">
    <source>
        <dbReference type="ARBA" id="ARBA00007664"/>
    </source>
</evidence>
<dbReference type="SUPFAM" id="SSF50494">
    <property type="entry name" value="Trypsin-like serine proteases"/>
    <property type="match status" value="1"/>
</dbReference>
<dbReference type="PANTHER" id="PTHR24276">
    <property type="entry name" value="POLYSERASE-RELATED"/>
    <property type="match status" value="1"/>
</dbReference>
<accession>A0ABM1E9Q4</accession>
<dbReference type="InterPro" id="IPR018114">
    <property type="entry name" value="TRYPSIN_HIS"/>
</dbReference>
<evidence type="ECO:0000259" key="8">
    <source>
        <dbReference type="PROSITE" id="PS50240"/>
    </source>
</evidence>
<evidence type="ECO:0000313" key="9">
    <source>
        <dbReference type="Proteomes" id="UP000695022"/>
    </source>
</evidence>
<dbReference type="SMART" id="SM00020">
    <property type="entry name" value="Tryp_SPc"/>
    <property type="match status" value="1"/>
</dbReference>
<dbReference type="PANTHER" id="PTHR24276:SF91">
    <property type="entry name" value="AT26814P-RELATED"/>
    <property type="match status" value="1"/>
</dbReference>
<feature type="domain" description="Peptidase S1" evidence="8">
    <location>
        <begin position="67"/>
        <end position="296"/>
    </location>
</feature>
<evidence type="ECO:0000256" key="3">
    <source>
        <dbReference type="ARBA" id="ARBA00022801"/>
    </source>
</evidence>
<dbReference type="InterPro" id="IPR009003">
    <property type="entry name" value="Peptidase_S1_PA"/>
</dbReference>
<dbReference type="InterPro" id="IPR001314">
    <property type="entry name" value="Peptidase_S1A"/>
</dbReference>
<evidence type="ECO:0000256" key="4">
    <source>
        <dbReference type="ARBA" id="ARBA00022825"/>
    </source>
</evidence>
<gene>
    <name evidence="10" type="primary">LOC106810157</name>
</gene>